<reference evidence="2" key="2">
    <citation type="submission" date="2020-09" db="EMBL/GenBank/DDBJ databases">
        <authorList>
            <person name="Yu Y."/>
        </authorList>
    </citation>
    <scope>NUCLEOTIDE SEQUENCE</scope>
    <source>
        <strain evidence="2">KCTC 49039</strain>
    </source>
</reference>
<name>A0A927G952_9MICO</name>
<dbReference type="Gene3D" id="3.60.15.10">
    <property type="entry name" value="Ribonuclease Z/Hydroxyacylglutathione hydrolase-like"/>
    <property type="match status" value="1"/>
</dbReference>
<dbReference type="AlphaFoldDB" id="A0A927G952"/>
<gene>
    <name evidence="2" type="ORF">IF651_09305</name>
</gene>
<dbReference type="InterPro" id="IPR001279">
    <property type="entry name" value="Metallo-B-lactamas"/>
</dbReference>
<organism evidence="2 3">
    <name type="scientific">Cellulosimicrobium arenosum</name>
    <dbReference type="NCBI Taxonomy" id="2708133"/>
    <lineage>
        <taxon>Bacteria</taxon>
        <taxon>Bacillati</taxon>
        <taxon>Actinomycetota</taxon>
        <taxon>Actinomycetes</taxon>
        <taxon>Micrococcales</taxon>
        <taxon>Promicromonosporaceae</taxon>
        <taxon>Cellulosimicrobium</taxon>
    </lineage>
</organism>
<keyword evidence="3" id="KW-1185">Reference proteome</keyword>
<evidence type="ECO:0000313" key="3">
    <source>
        <dbReference type="Proteomes" id="UP000610846"/>
    </source>
</evidence>
<comment type="caution">
    <text evidence="2">The sequence shown here is derived from an EMBL/GenBank/DDBJ whole genome shotgun (WGS) entry which is preliminary data.</text>
</comment>
<dbReference type="RefSeq" id="WP_191828829.1">
    <property type="nucleotide sequence ID" value="NZ_JACYHB010000006.1"/>
</dbReference>
<dbReference type="CDD" id="cd06262">
    <property type="entry name" value="metallo-hydrolase-like_MBL-fold"/>
    <property type="match status" value="1"/>
</dbReference>
<dbReference type="InterPro" id="IPR050855">
    <property type="entry name" value="NDM-1-like"/>
</dbReference>
<feature type="domain" description="Metallo-beta-lactamase" evidence="1">
    <location>
        <begin position="31"/>
        <end position="212"/>
    </location>
</feature>
<reference evidence="2" key="1">
    <citation type="journal article" date="2018" name="Curr. Microbiol.">
        <title>Cellulosimicrobium arenosum sp. nov., Isolated from Marine Sediment Sand.</title>
        <authorList>
            <person name="Oh M."/>
            <person name="Kim J.H."/>
            <person name="Yoon J.H."/>
            <person name="Schumann P."/>
            <person name="Kim W."/>
        </authorList>
    </citation>
    <scope>NUCLEOTIDE SEQUENCE</scope>
    <source>
        <strain evidence="2">KCTC 49039</strain>
    </source>
</reference>
<dbReference type="Proteomes" id="UP000610846">
    <property type="component" value="Unassembled WGS sequence"/>
</dbReference>
<accession>A0A927G952</accession>
<dbReference type="EMBL" id="JACYHB010000006">
    <property type="protein sequence ID" value="MBD8079247.1"/>
    <property type="molecule type" value="Genomic_DNA"/>
</dbReference>
<dbReference type="InterPro" id="IPR036866">
    <property type="entry name" value="RibonucZ/Hydroxyglut_hydro"/>
</dbReference>
<sequence>MARPEADASALRRSLDEVAPGVFVTVARLWSTTTTLVLDGTDALVVDPGVSVAEVDALASTILDRGWRVTAGLATHPHWDHVLWSRALGDGPRWATAGCADRAGQDGAEIRAKAQADAPGHELDLLGVLDALPPDATSLPWPGAPRVVGHDAHAPGHAGIATRGALLAGDMLSDAEVPLPDVSSPDPLGTYRDALDLLEDVARDAHVLVPGHGSPAVGAEAIARRFAADRAYLDALERAVDDPAATVRDVRLRGYVATWHADQLDALRDARR</sequence>
<evidence type="ECO:0000259" key="1">
    <source>
        <dbReference type="SMART" id="SM00849"/>
    </source>
</evidence>
<dbReference type="PANTHER" id="PTHR42951">
    <property type="entry name" value="METALLO-BETA-LACTAMASE DOMAIN-CONTAINING"/>
    <property type="match status" value="1"/>
</dbReference>
<dbReference type="PANTHER" id="PTHR42951:SF22">
    <property type="entry name" value="METALLO BETA-LACTAMASE SUPERFAMILY LIPOPROTEIN"/>
    <property type="match status" value="1"/>
</dbReference>
<dbReference type="Pfam" id="PF00753">
    <property type="entry name" value="Lactamase_B"/>
    <property type="match status" value="1"/>
</dbReference>
<evidence type="ECO:0000313" key="2">
    <source>
        <dbReference type="EMBL" id="MBD8079247.1"/>
    </source>
</evidence>
<protein>
    <submittedName>
        <fullName evidence="2">MBL fold metallo-hydrolase</fullName>
    </submittedName>
</protein>
<dbReference type="SMART" id="SM00849">
    <property type="entry name" value="Lactamase_B"/>
    <property type="match status" value="1"/>
</dbReference>
<dbReference type="SUPFAM" id="SSF56281">
    <property type="entry name" value="Metallo-hydrolase/oxidoreductase"/>
    <property type="match status" value="1"/>
</dbReference>
<proteinExistence type="predicted"/>